<dbReference type="EMBL" id="CAFABG010000005">
    <property type="protein sequence ID" value="CAB4819957.1"/>
    <property type="molecule type" value="Genomic_DNA"/>
</dbReference>
<dbReference type="SMART" id="SM00382">
    <property type="entry name" value="AAA"/>
    <property type="match status" value="1"/>
</dbReference>
<dbReference type="GO" id="GO:0015833">
    <property type="term" value="P:peptide transport"/>
    <property type="evidence" value="ECO:0007669"/>
    <property type="project" value="InterPro"/>
</dbReference>
<protein>
    <submittedName>
        <fullName evidence="6">Unannotated protein</fullName>
    </submittedName>
</protein>
<dbReference type="PROSITE" id="PS00211">
    <property type="entry name" value="ABC_TRANSPORTER_1"/>
    <property type="match status" value="1"/>
</dbReference>
<comment type="similarity">
    <text evidence="1">Belongs to the ABC transporter superfamily.</text>
</comment>
<dbReference type="PANTHER" id="PTHR43776">
    <property type="entry name" value="TRANSPORT ATP-BINDING PROTEIN"/>
    <property type="match status" value="1"/>
</dbReference>
<dbReference type="InterPro" id="IPR050319">
    <property type="entry name" value="ABC_transp_ATP-bind"/>
</dbReference>
<dbReference type="PROSITE" id="PS50893">
    <property type="entry name" value="ABC_TRANSPORTER_2"/>
    <property type="match status" value="1"/>
</dbReference>
<dbReference type="InterPro" id="IPR003593">
    <property type="entry name" value="AAA+_ATPase"/>
</dbReference>
<dbReference type="InterPro" id="IPR003439">
    <property type="entry name" value="ABC_transporter-like_ATP-bd"/>
</dbReference>
<accession>A0A6J6ZR01</accession>
<name>A0A6J6ZR01_9ZZZZ</name>
<dbReference type="CDD" id="cd03257">
    <property type="entry name" value="ABC_NikE_OppD_transporters"/>
    <property type="match status" value="1"/>
</dbReference>
<dbReference type="InterPro" id="IPR013563">
    <property type="entry name" value="Oligopep_ABC_C"/>
</dbReference>
<dbReference type="InterPro" id="IPR027417">
    <property type="entry name" value="P-loop_NTPase"/>
</dbReference>
<evidence type="ECO:0000256" key="4">
    <source>
        <dbReference type="ARBA" id="ARBA00022840"/>
    </source>
</evidence>
<evidence type="ECO:0000259" key="5">
    <source>
        <dbReference type="PROSITE" id="PS50893"/>
    </source>
</evidence>
<keyword evidence="4" id="KW-0067">ATP-binding</keyword>
<dbReference type="FunFam" id="3.40.50.300:FF:000016">
    <property type="entry name" value="Oligopeptide ABC transporter ATP-binding component"/>
    <property type="match status" value="1"/>
</dbReference>
<dbReference type="NCBIfam" id="TIGR01727">
    <property type="entry name" value="oligo_HPY"/>
    <property type="match status" value="1"/>
</dbReference>
<proteinExistence type="inferred from homology"/>
<dbReference type="EMBL" id="CAFBSF010000001">
    <property type="protein sequence ID" value="CAB5239032.1"/>
    <property type="molecule type" value="Genomic_DNA"/>
</dbReference>
<feature type="domain" description="ABC transporter" evidence="5">
    <location>
        <begin position="5"/>
        <end position="248"/>
    </location>
</feature>
<dbReference type="GO" id="GO:0016887">
    <property type="term" value="F:ATP hydrolysis activity"/>
    <property type="evidence" value="ECO:0007669"/>
    <property type="project" value="InterPro"/>
</dbReference>
<keyword evidence="3" id="KW-0547">Nucleotide-binding</keyword>
<dbReference type="GO" id="GO:0005524">
    <property type="term" value="F:ATP binding"/>
    <property type="evidence" value="ECO:0007669"/>
    <property type="project" value="UniProtKB-KW"/>
</dbReference>
<dbReference type="GO" id="GO:0055085">
    <property type="term" value="P:transmembrane transport"/>
    <property type="evidence" value="ECO:0007669"/>
    <property type="project" value="UniProtKB-ARBA"/>
</dbReference>
<evidence type="ECO:0000313" key="6">
    <source>
        <dbReference type="EMBL" id="CAB4819957.1"/>
    </source>
</evidence>
<evidence type="ECO:0000256" key="3">
    <source>
        <dbReference type="ARBA" id="ARBA00022741"/>
    </source>
</evidence>
<dbReference type="PANTHER" id="PTHR43776:SF7">
    <property type="entry name" value="D,D-DIPEPTIDE TRANSPORT ATP-BINDING PROTEIN DDPF-RELATED"/>
    <property type="match status" value="1"/>
</dbReference>
<sequence>MAHILQFENVSKSYKSESSIVRACQSVNLTISEGQVVGLVGESGSGKSTLANLALGLETLDSGSIKFNGVDLKDQLHDKSRGFRRDVQAVFQHPFLSLDSRKTIAWSIAEPLVINKIGTGASRTAKVQELMAAVALDKDFGQKYPSQLSGGQLQRVNIARALALDPKLLICDEPVSALDVSVQAQIVNLFLDIQKRLGVAMLFISHDLAVVRHVSDRIVVMYAGKIMEVGDTDDICASPIHPYTQALLAASTLKIENESEREKLQLFRKEEVPHSGCPFAPRCVHAISHCREREVTAELFSSDRITSCLRAQELFSENFHAREKS</sequence>
<gene>
    <name evidence="6" type="ORF">UFOPK3181_00140</name>
    <name evidence="7" type="ORF">UFOPK3520_00046</name>
</gene>
<evidence type="ECO:0000313" key="7">
    <source>
        <dbReference type="EMBL" id="CAB5239032.1"/>
    </source>
</evidence>
<organism evidence="6">
    <name type="scientific">freshwater metagenome</name>
    <dbReference type="NCBI Taxonomy" id="449393"/>
    <lineage>
        <taxon>unclassified sequences</taxon>
        <taxon>metagenomes</taxon>
        <taxon>ecological metagenomes</taxon>
    </lineage>
</organism>
<dbReference type="InterPro" id="IPR017871">
    <property type="entry name" value="ABC_transporter-like_CS"/>
</dbReference>
<dbReference type="AlphaFoldDB" id="A0A6J6ZR01"/>
<dbReference type="Gene3D" id="3.40.50.300">
    <property type="entry name" value="P-loop containing nucleotide triphosphate hydrolases"/>
    <property type="match status" value="1"/>
</dbReference>
<evidence type="ECO:0000256" key="2">
    <source>
        <dbReference type="ARBA" id="ARBA00022448"/>
    </source>
</evidence>
<evidence type="ECO:0000256" key="1">
    <source>
        <dbReference type="ARBA" id="ARBA00005417"/>
    </source>
</evidence>
<dbReference type="Pfam" id="PF08352">
    <property type="entry name" value="oligo_HPY"/>
    <property type="match status" value="1"/>
</dbReference>
<dbReference type="SUPFAM" id="SSF52540">
    <property type="entry name" value="P-loop containing nucleoside triphosphate hydrolases"/>
    <property type="match status" value="1"/>
</dbReference>
<keyword evidence="2" id="KW-0813">Transport</keyword>
<reference evidence="6" key="1">
    <citation type="submission" date="2020-05" db="EMBL/GenBank/DDBJ databases">
        <authorList>
            <person name="Chiriac C."/>
            <person name="Salcher M."/>
            <person name="Ghai R."/>
            <person name="Kavagutti S V."/>
        </authorList>
    </citation>
    <scope>NUCLEOTIDE SEQUENCE</scope>
</reference>
<dbReference type="Pfam" id="PF00005">
    <property type="entry name" value="ABC_tran"/>
    <property type="match status" value="1"/>
</dbReference>